<comment type="similarity">
    <text evidence="2">Belongs to the fucolectin family.</text>
</comment>
<name>A0AAE0VJA9_9BIVA</name>
<dbReference type="SMART" id="SM00607">
    <property type="entry name" value="FTP"/>
    <property type="match status" value="1"/>
</dbReference>
<reference evidence="11" key="2">
    <citation type="journal article" date="2021" name="Genome Biol. Evol.">
        <title>Developing a high-quality reference genome for a parasitic bivalve with doubly uniparental inheritance (Bivalvia: Unionida).</title>
        <authorList>
            <person name="Smith C.H."/>
        </authorList>
    </citation>
    <scope>NUCLEOTIDE SEQUENCE</scope>
    <source>
        <strain evidence="11">CHS0354</strain>
        <tissue evidence="11">Mantle</tissue>
    </source>
</reference>
<evidence type="ECO:0000259" key="10">
    <source>
        <dbReference type="PROSITE" id="PS50022"/>
    </source>
</evidence>
<dbReference type="PROSITE" id="PS50022">
    <property type="entry name" value="FA58C_3"/>
    <property type="match status" value="1"/>
</dbReference>
<dbReference type="Gene3D" id="2.170.300.10">
    <property type="entry name" value="Tie2 ligand-binding domain superfamily"/>
    <property type="match status" value="1"/>
</dbReference>
<keyword evidence="6" id="KW-0106">Calcium</keyword>
<dbReference type="Pfam" id="PF22633">
    <property type="entry name" value="F5_F8_type_C_2"/>
    <property type="match status" value="1"/>
</dbReference>
<dbReference type="GO" id="GO:0001868">
    <property type="term" value="P:regulation of complement activation, lectin pathway"/>
    <property type="evidence" value="ECO:0007669"/>
    <property type="project" value="UniProtKB-ARBA"/>
</dbReference>
<keyword evidence="9" id="KW-0732">Signal</keyword>
<evidence type="ECO:0000256" key="9">
    <source>
        <dbReference type="SAM" id="SignalP"/>
    </source>
</evidence>
<proteinExistence type="inferred from homology"/>
<feature type="signal peptide" evidence="9">
    <location>
        <begin position="1"/>
        <end position="18"/>
    </location>
</feature>
<evidence type="ECO:0000256" key="2">
    <source>
        <dbReference type="ARBA" id="ARBA00010147"/>
    </source>
</evidence>
<dbReference type="GO" id="GO:0042806">
    <property type="term" value="F:fucose binding"/>
    <property type="evidence" value="ECO:0007669"/>
    <property type="project" value="UniProtKB-ARBA"/>
</dbReference>
<dbReference type="Proteomes" id="UP001195483">
    <property type="component" value="Unassembled WGS sequence"/>
</dbReference>
<keyword evidence="12" id="KW-1185">Reference proteome</keyword>
<organism evidence="11 12">
    <name type="scientific">Potamilus streckersoni</name>
    <dbReference type="NCBI Taxonomy" id="2493646"/>
    <lineage>
        <taxon>Eukaryota</taxon>
        <taxon>Metazoa</taxon>
        <taxon>Spiralia</taxon>
        <taxon>Lophotrochozoa</taxon>
        <taxon>Mollusca</taxon>
        <taxon>Bivalvia</taxon>
        <taxon>Autobranchia</taxon>
        <taxon>Heteroconchia</taxon>
        <taxon>Palaeoheterodonta</taxon>
        <taxon>Unionida</taxon>
        <taxon>Unionoidea</taxon>
        <taxon>Unionidae</taxon>
        <taxon>Ambleminae</taxon>
        <taxon>Lampsilini</taxon>
        <taxon>Potamilus</taxon>
    </lineage>
</organism>
<sequence length="603" mass="68011">MMKLLIFIVTGIFHMTLGQVQECVREPLHYLQRFGPSCEYICHCGGYQCDRNTGECPYKIECDPGWMGSGCQYVNIAYSTSVSSPYLNFKENVVDGRRNSCPERSQFNINIAHIAINFGQNVKVTEVQLYFPLRGDNRPFNVSVIENGTTNLCASADDTTGQKEFILKCGKPLYGQYINITSFGPDVVMEICEVQVPAGRNIAFGKPAYQRSLFETYYAYRAVDGDTILGAPWITCSHTHNQTDPWWLLDLESPAIIQWLRIYNRNDDVISKELNQRLRHFRIFLSQDNVTFNQYYQDQSTDTPLIINVVVNSEVKARYVKIDIPGELKILTLCEVQVFSDCPDFYYGRLCNTRCSNCKEDDACDKVTGHCPRGCRIGWLGPKCQEVCRDYYYGNCTTRCGHCRDSSICDKFSGLCPSNQCSEGWDGKRCDKVCDLGHYGPNCVHRCGHCLNVTCDQSTGICPEDVGCESGWQGSRCDINVPVVEQQRNAEINTGILAGAVAAAFIVGIVGGIVIVIGILQRRDNKDNRNKGMGRINRQVTSASKSTEMSFAAKPEESKTYYNEHYSMPHRDNESFEMSSSVDQERVFVIGDNSYETMQDRPN</sequence>
<protein>
    <recommendedName>
        <fullName evidence="10">F5/8 type C domain-containing protein</fullName>
    </recommendedName>
</protein>
<dbReference type="AlphaFoldDB" id="A0AAE0VJA9"/>
<evidence type="ECO:0000256" key="6">
    <source>
        <dbReference type="ARBA" id="ARBA00022837"/>
    </source>
</evidence>
<evidence type="ECO:0000256" key="7">
    <source>
        <dbReference type="ARBA" id="ARBA00023157"/>
    </source>
</evidence>
<dbReference type="InterPro" id="IPR051941">
    <property type="entry name" value="BG_Antigen-Binding_Lectin"/>
</dbReference>
<keyword evidence="8" id="KW-1133">Transmembrane helix</keyword>
<dbReference type="InterPro" id="IPR008979">
    <property type="entry name" value="Galactose-bd-like_sf"/>
</dbReference>
<feature type="transmembrane region" description="Helical" evidence="8">
    <location>
        <begin position="496"/>
        <end position="520"/>
    </location>
</feature>
<accession>A0AAE0VJA9</accession>
<evidence type="ECO:0000256" key="1">
    <source>
        <dbReference type="ARBA" id="ARBA00002219"/>
    </source>
</evidence>
<dbReference type="PANTHER" id="PTHR45713:SF6">
    <property type="entry name" value="F5_8 TYPE C DOMAIN-CONTAINING PROTEIN"/>
    <property type="match status" value="1"/>
</dbReference>
<dbReference type="GO" id="GO:0010185">
    <property type="term" value="P:regulation of cellular defense response"/>
    <property type="evidence" value="ECO:0007669"/>
    <property type="project" value="UniProtKB-ARBA"/>
</dbReference>
<dbReference type="GO" id="GO:0046872">
    <property type="term" value="F:metal ion binding"/>
    <property type="evidence" value="ECO:0007669"/>
    <property type="project" value="UniProtKB-KW"/>
</dbReference>
<comment type="function">
    <text evidence="1">Acts as a defensive agent. Recognizes blood group fucosylated oligosaccharides including A, B, H and Lewis B-type antigens. Does not recognize Lewis A antigen and has low affinity for monovalent haptens.</text>
</comment>
<gene>
    <name evidence="11" type="ORF">CHS0354_035467</name>
</gene>
<reference evidence="11" key="3">
    <citation type="submission" date="2023-05" db="EMBL/GenBank/DDBJ databases">
        <authorList>
            <person name="Smith C.H."/>
        </authorList>
    </citation>
    <scope>NUCLEOTIDE SEQUENCE</scope>
    <source>
        <strain evidence="11">CHS0354</strain>
        <tissue evidence="11">Mantle</tissue>
    </source>
</reference>
<keyword evidence="8" id="KW-0472">Membrane</keyword>
<evidence type="ECO:0000256" key="4">
    <source>
        <dbReference type="ARBA" id="ARBA00022723"/>
    </source>
</evidence>
<evidence type="ECO:0000256" key="8">
    <source>
        <dbReference type="SAM" id="Phobius"/>
    </source>
</evidence>
<evidence type="ECO:0000313" key="12">
    <source>
        <dbReference type="Proteomes" id="UP001195483"/>
    </source>
</evidence>
<dbReference type="InterPro" id="IPR000421">
    <property type="entry name" value="FA58C"/>
</dbReference>
<dbReference type="SUPFAM" id="SSF49785">
    <property type="entry name" value="Galactose-binding domain-like"/>
    <property type="match status" value="2"/>
</dbReference>
<dbReference type="Gene3D" id="2.60.120.260">
    <property type="entry name" value="Galactose-binding domain-like"/>
    <property type="match status" value="2"/>
</dbReference>
<evidence type="ECO:0000313" key="11">
    <source>
        <dbReference type="EMBL" id="KAK3580423.1"/>
    </source>
</evidence>
<evidence type="ECO:0000256" key="3">
    <source>
        <dbReference type="ARBA" id="ARBA00011233"/>
    </source>
</evidence>
<comment type="subunit">
    <text evidence="3">Homotrimer.</text>
</comment>
<keyword evidence="4" id="KW-0479">Metal-binding</keyword>
<dbReference type="EMBL" id="JAEAOA010002071">
    <property type="protein sequence ID" value="KAK3580423.1"/>
    <property type="molecule type" value="Genomic_DNA"/>
</dbReference>
<dbReference type="PANTHER" id="PTHR45713">
    <property type="entry name" value="FTP DOMAIN-CONTAINING PROTEIN"/>
    <property type="match status" value="1"/>
</dbReference>
<evidence type="ECO:0000256" key="5">
    <source>
        <dbReference type="ARBA" id="ARBA00022734"/>
    </source>
</evidence>
<comment type="caution">
    <text evidence="11">The sequence shown here is derived from an EMBL/GenBank/DDBJ whole genome shotgun (WGS) entry which is preliminary data.</text>
</comment>
<feature type="chain" id="PRO_5042267946" description="F5/8 type C domain-containing protein" evidence="9">
    <location>
        <begin position="19"/>
        <end position="603"/>
    </location>
</feature>
<feature type="domain" description="F5/8 type C" evidence="10">
    <location>
        <begin position="233"/>
        <end position="341"/>
    </location>
</feature>
<keyword evidence="7" id="KW-1015">Disulfide bond</keyword>
<reference evidence="11" key="1">
    <citation type="journal article" date="2021" name="Genome Biol. Evol.">
        <title>A High-Quality Reference Genome for a Parasitic Bivalve with Doubly Uniparental Inheritance (Bivalvia: Unionida).</title>
        <authorList>
            <person name="Smith C.H."/>
        </authorList>
    </citation>
    <scope>NUCLEOTIDE SEQUENCE</scope>
    <source>
        <strain evidence="11">CHS0354</strain>
    </source>
</reference>
<keyword evidence="8" id="KW-0812">Transmembrane</keyword>
<keyword evidence="5" id="KW-0430">Lectin</keyword>
<dbReference type="InterPro" id="IPR006585">
    <property type="entry name" value="FTP1"/>
</dbReference>